<sequence length="85" mass="9517">MKVILLALLLTLAIDFITSSATDSDSRTDKCTDDRLQCQRNPNGVRRRIWLANYSDHSCYNISVSGCEGIGYDTLYDCFLGCISE</sequence>
<feature type="chain" id="PRO_5012804654" description="Pancreatic trypsin inhibitor" evidence="1">
    <location>
        <begin position="22"/>
        <end position="85"/>
    </location>
</feature>
<organism evidence="2">
    <name type="scientific">Rhipicephalus zambeziensis</name>
    <dbReference type="NCBI Taxonomy" id="60191"/>
    <lineage>
        <taxon>Eukaryota</taxon>
        <taxon>Metazoa</taxon>
        <taxon>Ecdysozoa</taxon>
        <taxon>Arthropoda</taxon>
        <taxon>Chelicerata</taxon>
        <taxon>Arachnida</taxon>
        <taxon>Acari</taxon>
        <taxon>Parasitiformes</taxon>
        <taxon>Ixodida</taxon>
        <taxon>Ixodoidea</taxon>
        <taxon>Ixodidae</taxon>
        <taxon>Rhipicephalinae</taxon>
        <taxon>Rhipicephalus</taxon>
        <taxon>Rhipicephalus</taxon>
    </lineage>
</organism>
<proteinExistence type="predicted"/>
<dbReference type="EMBL" id="GFPF01003071">
    <property type="protein sequence ID" value="MAA14217.1"/>
    <property type="molecule type" value="Transcribed_RNA"/>
</dbReference>
<dbReference type="AlphaFoldDB" id="A0A224Y989"/>
<name>A0A224Y989_9ACAR</name>
<accession>A0A224Y989</accession>
<feature type="signal peptide" evidence="1">
    <location>
        <begin position="1"/>
        <end position="21"/>
    </location>
</feature>
<keyword evidence="1" id="KW-0732">Signal</keyword>
<protein>
    <recommendedName>
        <fullName evidence="3">Pancreatic trypsin inhibitor</fullName>
    </recommendedName>
</protein>
<evidence type="ECO:0008006" key="3">
    <source>
        <dbReference type="Google" id="ProtNLM"/>
    </source>
</evidence>
<evidence type="ECO:0000256" key="1">
    <source>
        <dbReference type="SAM" id="SignalP"/>
    </source>
</evidence>
<reference evidence="2" key="1">
    <citation type="journal article" date="2017" name="Parasit. Vectors">
        <title>Sialotranscriptomics of Rhipicephalus zambeziensis reveals intricate expression profiles of secretory proteins and suggests tight temporal transcriptional regulation during blood-feeding.</title>
        <authorList>
            <person name="de Castro M.H."/>
            <person name="de Klerk D."/>
            <person name="Pienaar R."/>
            <person name="Rees D.J.G."/>
            <person name="Mans B.J."/>
        </authorList>
    </citation>
    <scope>NUCLEOTIDE SEQUENCE</scope>
    <source>
        <tissue evidence="2">Salivary glands</tissue>
    </source>
</reference>
<evidence type="ECO:0000313" key="2">
    <source>
        <dbReference type="EMBL" id="MAA14217.1"/>
    </source>
</evidence>